<evidence type="ECO:0000256" key="3">
    <source>
        <dbReference type="PROSITE-ProRule" id="PRU00339"/>
    </source>
</evidence>
<dbReference type="PANTHER" id="PTHR45586:SF1">
    <property type="entry name" value="LIPOPOLYSACCHARIDE ASSEMBLY PROTEIN B"/>
    <property type="match status" value="1"/>
</dbReference>
<sequence length="921" mass="102064">MKLTTVSKKFAPLCVALSVSLALGGCGEKSMDEHLEAARGYTQQQDIEAAIIEYKNAIKADPKSGEARFELGRLYMATGQMEAAEKELNRALELGYSASEIIPLLSKAYQQTGAENALVDMEIRHEGMSESEAAEVAFYKLQALVQLDKQQEAQTLIEEVSQMQTDSVYQSLSLAYPDIMQKDYAAALEKTKAAAEKSPDNNDVLLQLAKLSALTGDLQAAIDNYKAYVDANPNDLSKKFALVSLLIETRQVGEASPYVSKMLKQYPNNGLLNQYQGIIESAKENYEAALIHLEKAIQSGQAGPAARLIAGYAAYKLEDYSATSQHLSMIASNLPDNHPALRMLADSLLRQGDNEEATMILSRVDGENETDAALFSKAGFQLLREGNMVDAQKMIDKSSELSQEAEDLARLGVLQLSVNDVEGLVNLQSAAEQAPDNVATQKTLLAAYVNTGQSEKAREMANKWIENNPDDPAPYIYLAELALKEKNIDEATSIMNKASELGPDNRQVQLAQAKLYIISEKYQDAEKLLESVLKQDATDTKALGLLYASVSQRGGDKAQIKTRIEETLSKNKDDEALRLALARLQFADQNYDDVLDTLATFKANKNAPKGYWQMEGQALLRSGAVKKAQDHYKKWVSLYPADKGAVLGKLLLDDAQNNHADALSTINSFLEKRPDTQVRVLKAYFLAVQKKPGEARKVLENVPEQVLEVPFVRGITARINLLEGNEEAAIEDAKAAYNDTANPKNTLLVVASLESAGKKEETFAFLQEHYQAHPDDIRATMLYAERLIGTDRQQAKEIYSQVLEKLPDNFVVLNNLAYLHMEDGELGKAQPLARRAVDLQPRSADAVDTFAQILLKRERYEPALKLYDNVDVEKIRNDMVYLNYVEVLVKNNKKQLAERRLSAREFSGEAQQRAQSLQSQL</sequence>
<organism evidence="5 6">
    <name type="scientific">Salinimonas iocasae</name>
    <dbReference type="NCBI Taxonomy" id="2572577"/>
    <lineage>
        <taxon>Bacteria</taxon>
        <taxon>Pseudomonadati</taxon>
        <taxon>Pseudomonadota</taxon>
        <taxon>Gammaproteobacteria</taxon>
        <taxon>Alteromonadales</taxon>
        <taxon>Alteromonadaceae</taxon>
        <taxon>Alteromonas/Salinimonas group</taxon>
        <taxon>Salinimonas</taxon>
    </lineage>
</organism>
<name>A0A5B7YGC1_9ALTE</name>
<dbReference type="InterPro" id="IPR051012">
    <property type="entry name" value="CellSynth/LPSAsmb/PSIAsmb"/>
</dbReference>
<dbReference type="AlphaFoldDB" id="A0A5B7YGC1"/>
<dbReference type="Gene3D" id="1.25.40.10">
    <property type="entry name" value="Tetratricopeptide repeat domain"/>
    <property type="match status" value="5"/>
</dbReference>
<protein>
    <submittedName>
        <fullName evidence="5">PEP-CTERM system TPR-repeat protein PrsT</fullName>
    </submittedName>
</protein>
<dbReference type="SMART" id="SM00028">
    <property type="entry name" value="TPR"/>
    <property type="match status" value="9"/>
</dbReference>
<evidence type="ECO:0000313" key="5">
    <source>
        <dbReference type="EMBL" id="QCZ94624.1"/>
    </source>
</evidence>
<feature type="repeat" description="TPR" evidence="3">
    <location>
        <begin position="472"/>
        <end position="505"/>
    </location>
</feature>
<dbReference type="PANTHER" id="PTHR45586">
    <property type="entry name" value="TPR REPEAT-CONTAINING PROTEIN PA4667"/>
    <property type="match status" value="1"/>
</dbReference>
<dbReference type="RefSeq" id="WP_139757361.1">
    <property type="nucleotide sequence ID" value="NZ_CP039852.1"/>
</dbReference>
<gene>
    <name evidence="5" type="primary">prsT</name>
    <name evidence="5" type="ORF">FBQ74_14620</name>
</gene>
<evidence type="ECO:0000256" key="1">
    <source>
        <dbReference type="ARBA" id="ARBA00022737"/>
    </source>
</evidence>
<evidence type="ECO:0000256" key="4">
    <source>
        <dbReference type="SAM" id="SignalP"/>
    </source>
</evidence>
<feature type="chain" id="PRO_5022953728" evidence="4">
    <location>
        <begin position="25"/>
        <end position="921"/>
    </location>
</feature>
<feature type="repeat" description="TPR" evidence="3">
    <location>
        <begin position="202"/>
        <end position="235"/>
    </location>
</feature>
<keyword evidence="2 3" id="KW-0802">TPR repeat</keyword>
<evidence type="ECO:0000313" key="6">
    <source>
        <dbReference type="Proteomes" id="UP000304912"/>
    </source>
</evidence>
<dbReference type="PROSITE" id="PS51257">
    <property type="entry name" value="PROKAR_LIPOPROTEIN"/>
    <property type="match status" value="1"/>
</dbReference>
<feature type="repeat" description="TPR" evidence="3">
    <location>
        <begin position="31"/>
        <end position="64"/>
    </location>
</feature>
<dbReference type="InterPro" id="IPR014266">
    <property type="entry name" value="PEP-CTERM_TPR_PrsT"/>
</dbReference>
<dbReference type="Proteomes" id="UP000304912">
    <property type="component" value="Chromosome"/>
</dbReference>
<dbReference type="Pfam" id="PF14559">
    <property type="entry name" value="TPR_19"/>
    <property type="match status" value="2"/>
</dbReference>
<dbReference type="EMBL" id="CP039852">
    <property type="protein sequence ID" value="QCZ94624.1"/>
    <property type="molecule type" value="Genomic_DNA"/>
</dbReference>
<dbReference type="SUPFAM" id="SSF48452">
    <property type="entry name" value="TPR-like"/>
    <property type="match status" value="4"/>
</dbReference>
<feature type="repeat" description="TPR" evidence="3">
    <location>
        <begin position="65"/>
        <end position="98"/>
    </location>
</feature>
<proteinExistence type="predicted"/>
<dbReference type="KEGG" id="salk:FBQ74_14620"/>
<keyword evidence="6" id="KW-1185">Reference proteome</keyword>
<keyword evidence="4" id="KW-0732">Signal</keyword>
<evidence type="ECO:0000256" key="2">
    <source>
        <dbReference type="ARBA" id="ARBA00022803"/>
    </source>
</evidence>
<dbReference type="InterPro" id="IPR011990">
    <property type="entry name" value="TPR-like_helical_dom_sf"/>
</dbReference>
<reference evidence="5 6" key="1">
    <citation type="submission" date="2019-04" db="EMBL/GenBank/DDBJ databases">
        <title>Salinimonas iocasae sp. nov., a halophilic bacterium isolated from the outer tube casing of tubeworms in Okinawa Trough.</title>
        <authorList>
            <person name="Zhang H."/>
            <person name="Wang H."/>
            <person name="Li C."/>
        </authorList>
    </citation>
    <scope>NUCLEOTIDE SEQUENCE [LARGE SCALE GENOMIC DNA]</scope>
    <source>
        <strain evidence="5 6">KX18D6</strain>
    </source>
</reference>
<dbReference type="NCBIfam" id="TIGR02917">
    <property type="entry name" value="PEP_TPR_lipo"/>
    <property type="match status" value="1"/>
</dbReference>
<dbReference type="OrthoDB" id="7052525at2"/>
<dbReference type="PROSITE" id="PS50005">
    <property type="entry name" value="TPR"/>
    <property type="match status" value="4"/>
</dbReference>
<dbReference type="Pfam" id="PF13432">
    <property type="entry name" value="TPR_16"/>
    <property type="match status" value="1"/>
</dbReference>
<accession>A0A5B7YGC1</accession>
<dbReference type="InterPro" id="IPR019734">
    <property type="entry name" value="TPR_rpt"/>
</dbReference>
<keyword evidence="1" id="KW-0677">Repeat</keyword>
<feature type="signal peptide" evidence="4">
    <location>
        <begin position="1"/>
        <end position="24"/>
    </location>
</feature>